<dbReference type="Gene3D" id="2.40.160.210">
    <property type="entry name" value="Acyl-CoA thioesterase, double hotdog domain"/>
    <property type="match status" value="1"/>
</dbReference>
<evidence type="ECO:0000256" key="2">
    <source>
        <dbReference type="ARBA" id="ARBA00022801"/>
    </source>
</evidence>
<dbReference type="CDD" id="cd03444">
    <property type="entry name" value="Thioesterase_II_repeat1"/>
    <property type="match status" value="1"/>
</dbReference>
<dbReference type="InterPro" id="IPR003703">
    <property type="entry name" value="Acyl_CoA_thio"/>
</dbReference>
<feature type="domain" description="Acyl-CoA thioesterase 2 C-terminal" evidence="3">
    <location>
        <begin position="203"/>
        <end position="307"/>
    </location>
</feature>
<keyword evidence="2" id="KW-0378">Hydrolase</keyword>
<sequence length="330" mass="36228">MAKVLAGVHATLIRATMSVMTEPIGVPTITSEPLASVLRVLQLRDGEADRFVADSLPQMNRVYGGQVLSQALLAAAATVEDHHDRPPHSLHAYFLRGGDPARPISFEVARTHDGRSFASRQVSATQDGRDILTLMASFQLRQPGVEHSSQIPDVPGPEELISALEYFRSLKHPVGKFLGKTAAFDVRHVQENLYINASPDKSRCQQLWMKPRAEIAGATPLVSRALLAYVIDQVMMEPALRTHGLSWLTPGLALASLDHAMWFHQDFDINQWLLYDQESPSANGARATGHVRVFTEDGDLVAEAMQEAMLRLPEEGAAPSSWSFEVPPVS</sequence>
<keyword evidence="6" id="KW-1185">Reference proteome</keyword>
<evidence type="ECO:0000313" key="5">
    <source>
        <dbReference type="EMBL" id="EPD30706.1"/>
    </source>
</evidence>
<comment type="similarity">
    <text evidence="1">Belongs to the C/M/P thioester hydrolase family.</text>
</comment>
<dbReference type="InterPro" id="IPR049449">
    <property type="entry name" value="TesB_ACOT8-like_N"/>
</dbReference>
<organism evidence="5 6">
    <name type="scientific">Gleimia europaea ACS-120-V-Col10b</name>
    <dbReference type="NCBI Taxonomy" id="883069"/>
    <lineage>
        <taxon>Bacteria</taxon>
        <taxon>Bacillati</taxon>
        <taxon>Actinomycetota</taxon>
        <taxon>Actinomycetes</taxon>
        <taxon>Actinomycetales</taxon>
        <taxon>Actinomycetaceae</taxon>
        <taxon>Gleimia</taxon>
    </lineage>
</organism>
<dbReference type="InterPro" id="IPR025652">
    <property type="entry name" value="TesB_C"/>
</dbReference>
<dbReference type="GO" id="GO:0006637">
    <property type="term" value="P:acyl-CoA metabolic process"/>
    <property type="evidence" value="ECO:0007669"/>
    <property type="project" value="InterPro"/>
</dbReference>
<gene>
    <name evidence="5" type="ORF">HMPREF9238_00456</name>
</gene>
<dbReference type="Proteomes" id="UP000014387">
    <property type="component" value="Unassembled WGS sequence"/>
</dbReference>
<accession>A0A9W5RE74</accession>
<proteinExistence type="inferred from homology"/>
<evidence type="ECO:0000313" key="6">
    <source>
        <dbReference type="Proteomes" id="UP000014387"/>
    </source>
</evidence>
<comment type="caution">
    <text evidence="5">The sequence shown here is derived from an EMBL/GenBank/DDBJ whole genome shotgun (WGS) entry which is preliminary data.</text>
</comment>
<dbReference type="GO" id="GO:0009062">
    <property type="term" value="P:fatty acid catabolic process"/>
    <property type="evidence" value="ECO:0007669"/>
    <property type="project" value="TreeGrafter"/>
</dbReference>
<dbReference type="Pfam" id="PF13622">
    <property type="entry name" value="4HBT_3"/>
    <property type="match status" value="1"/>
</dbReference>
<reference evidence="5 6" key="1">
    <citation type="submission" date="2013-05" db="EMBL/GenBank/DDBJ databases">
        <title>The Genome Sequence of Actinomyces europaeus ACS-120-V-COL10B.</title>
        <authorList>
            <consortium name="The Broad Institute Genomics Platform"/>
            <person name="Earl A."/>
            <person name="Ward D."/>
            <person name="Feldgarden M."/>
            <person name="Gevers D."/>
            <person name="Saerens B."/>
            <person name="Vaneechoutte M."/>
            <person name="Walker B."/>
            <person name="Young S."/>
            <person name="Zeng Q."/>
            <person name="Gargeya S."/>
            <person name="Fitzgerald M."/>
            <person name="Haas B."/>
            <person name="Abouelleil A."/>
            <person name="Allen A.W."/>
            <person name="Alvarado L."/>
            <person name="Arachchi H.M."/>
            <person name="Berlin A.M."/>
            <person name="Chapman S.B."/>
            <person name="Gainer-Dewar J."/>
            <person name="Goldberg J."/>
            <person name="Griggs A."/>
            <person name="Gujja S."/>
            <person name="Hansen M."/>
            <person name="Howarth C."/>
            <person name="Imamovic A."/>
            <person name="Ireland A."/>
            <person name="Larimer J."/>
            <person name="McCowan C."/>
            <person name="Murphy C."/>
            <person name="Pearson M."/>
            <person name="Poon T.W."/>
            <person name="Priest M."/>
            <person name="Roberts A."/>
            <person name="Saif S."/>
            <person name="Shea T."/>
            <person name="Sisk P."/>
            <person name="Sykes S."/>
            <person name="Wortman J."/>
            <person name="Nusbaum C."/>
            <person name="Birren B."/>
        </authorList>
    </citation>
    <scope>NUCLEOTIDE SEQUENCE [LARGE SCALE GENOMIC DNA]</scope>
    <source>
        <strain evidence="5 6">ACS-120-V-Col10b</strain>
    </source>
</reference>
<feature type="domain" description="Acyl-CoA thioesterase-like N-terminal HotDog" evidence="4">
    <location>
        <begin position="58"/>
        <end position="139"/>
    </location>
</feature>
<dbReference type="PANTHER" id="PTHR11066">
    <property type="entry name" value="ACYL-COA THIOESTERASE"/>
    <property type="match status" value="1"/>
</dbReference>
<protein>
    <submittedName>
        <fullName evidence="5">Acyl-CoA thioesterase II</fullName>
    </submittedName>
</protein>
<evidence type="ECO:0000259" key="3">
    <source>
        <dbReference type="Pfam" id="PF02551"/>
    </source>
</evidence>
<dbReference type="PANTHER" id="PTHR11066:SF34">
    <property type="entry name" value="ACYL-COENZYME A THIOESTERASE 8"/>
    <property type="match status" value="1"/>
</dbReference>
<dbReference type="RefSeq" id="WP_016443818.1">
    <property type="nucleotide sequence ID" value="NZ_KE150266.1"/>
</dbReference>
<dbReference type="SUPFAM" id="SSF54637">
    <property type="entry name" value="Thioesterase/thiol ester dehydrase-isomerase"/>
    <property type="match status" value="2"/>
</dbReference>
<evidence type="ECO:0000256" key="1">
    <source>
        <dbReference type="ARBA" id="ARBA00006538"/>
    </source>
</evidence>
<dbReference type="CDD" id="cd03445">
    <property type="entry name" value="Thioesterase_II_repeat2"/>
    <property type="match status" value="1"/>
</dbReference>
<dbReference type="GO" id="GO:0047617">
    <property type="term" value="F:fatty acyl-CoA hydrolase activity"/>
    <property type="evidence" value="ECO:0007669"/>
    <property type="project" value="InterPro"/>
</dbReference>
<dbReference type="AlphaFoldDB" id="A0A9W5RE74"/>
<dbReference type="Pfam" id="PF02551">
    <property type="entry name" value="Acyl_CoA_thio"/>
    <property type="match status" value="1"/>
</dbReference>
<dbReference type="InterPro" id="IPR029069">
    <property type="entry name" value="HotDog_dom_sf"/>
</dbReference>
<name>A0A9W5RE74_9ACTO</name>
<dbReference type="InterPro" id="IPR042171">
    <property type="entry name" value="Acyl-CoA_hotdog"/>
</dbReference>
<dbReference type="EMBL" id="AGWN01000001">
    <property type="protein sequence ID" value="EPD30706.1"/>
    <property type="molecule type" value="Genomic_DNA"/>
</dbReference>
<evidence type="ECO:0000259" key="4">
    <source>
        <dbReference type="Pfam" id="PF13622"/>
    </source>
</evidence>